<gene>
    <name evidence="1" type="ORF">JZY06_06265</name>
</gene>
<keyword evidence="2" id="KW-1185">Reference proteome</keyword>
<dbReference type="GO" id="GO:0016114">
    <property type="term" value="P:terpenoid biosynthetic process"/>
    <property type="evidence" value="ECO:0007669"/>
    <property type="project" value="UniProtKB-ARBA"/>
</dbReference>
<dbReference type="PANTHER" id="PTHR31480">
    <property type="entry name" value="BIFUNCTIONAL LYCOPENE CYCLASE/PHYTOENE SYNTHASE"/>
    <property type="match status" value="1"/>
</dbReference>
<reference evidence="1" key="1">
    <citation type="submission" date="2021-03" db="EMBL/GenBank/DDBJ databases">
        <authorList>
            <person name="Sun Q."/>
        </authorList>
    </citation>
    <scope>NUCLEOTIDE SEQUENCE</scope>
    <source>
        <strain evidence="1">CCM 8862</strain>
    </source>
</reference>
<dbReference type="Proteomes" id="UP000664332">
    <property type="component" value="Unassembled WGS sequence"/>
</dbReference>
<dbReference type="Gene3D" id="1.10.600.10">
    <property type="entry name" value="Farnesyl Diphosphate Synthase"/>
    <property type="match status" value="1"/>
</dbReference>
<dbReference type="Pfam" id="PF00494">
    <property type="entry name" value="SQS_PSY"/>
    <property type="match status" value="1"/>
</dbReference>
<dbReference type="InterPro" id="IPR002060">
    <property type="entry name" value="Squ/phyt_synthse"/>
</dbReference>
<organism evidence="1 2">
    <name type="scientific">Corynebacterium mendelii</name>
    <dbReference type="NCBI Taxonomy" id="2765362"/>
    <lineage>
        <taxon>Bacteria</taxon>
        <taxon>Bacillati</taxon>
        <taxon>Actinomycetota</taxon>
        <taxon>Actinomycetes</taxon>
        <taxon>Mycobacteriales</taxon>
        <taxon>Corynebacteriaceae</taxon>
        <taxon>Corynebacterium</taxon>
    </lineage>
</organism>
<dbReference type="AlphaFoldDB" id="A0A939E0J0"/>
<dbReference type="EMBL" id="JAFLEQ010000008">
    <property type="protein sequence ID" value="MBN9644220.1"/>
    <property type="molecule type" value="Genomic_DNA"/>
</dbReference>
<dbReference type="SUPFAM" id="SSF48576">
    <property type="entry name" value="Terpenoid synthases"/>
    <property type="match status" value="1"/>
</dbReference>
<sequence>MPERTTSLEDFNTMAVTSAAAVIAGYSTSFSLATKLLRPAVRDDIRNLYAVVRIADEIVDGTAADAGYSDEQIRAELDAFEKDVYRTIDSGFSTNPAVHAFGLTARSCSIDKEHLRAFFRSMRADIDTDSYGDRSLGDYIYGSAEVIGLMCLSVFLRGTTPDPATAGTLHEGARRLGAAFQKINFLRDLGEDRTSLGRTYFEGTADVLTEQKKDALVAEIRDDLDCARRAIPHLPYSARAAVLAAHDLFESLTDTIDSMPASTVMTTRASVNGRKKILLMAIACGKAVRMGDRG</sequence>
<dbReference type="InterPro" id="IPR033904">
    <property type="entry name" value="Trans_IPPS_HH"/>
</dbReference>
<dbReference type="SFLD" id="SFLDS00005">
    <property type="entry name" value="Isoprenoid_Synthase_Type_I"/>
    <property type="match status" value="1"/>
</dbReference>
<dbReference type="InterPro" id="IPR044843">
    <property type="entry name" value="Trans_IPPS_bact-type"/>
</dbReference>
<dbReference type="GO" id="GO:0004311">
    <property type="term" value="F:geranylgeranyl diphosphate synthase activity"/>
    <property type="evidence" value="ECO:0007669"/>
    <property type="project" value="InterPro"/>
</dbReference>
<dbReference type="SFLD" id="SFLDG01018">
    <property type="entry name" value="Squalene/Phytoene_Synthase_Lik"/>
    <property type="match status" value="1"/>
</dbReference>
<accession>A0A939E0J0</accession>
<dbReference type="SFLD" id="SFLDG01212">
    <property type="entry name" value="Phytoene_synthase_like"/>
    <property type="match status" value="1"/>
</dbReference>
<dbReference type="GO" id="GO:0051996">
    <property type="term" value="F:squalene synthase [NAD(P)H] activity"/>
    <property type="evidence" value="ECO:0007669"/>
    <property type="project" value="InterPro"/>
</dbReference>
<comment type="caution">
    <text evidence="1">The sequence shown here is derived from an EMBL/GenBank/DDBJ whole genome shotgun (WGS) entry which is preliminary data.</text>
</comment>
<evidence type="ECO:0000313" key="2">
    <source>
        <dbReference type="Proteomes" id="UP000664332"/>
    </source>
</evidence>
<evidence type="ECO:0000313" key="1">
    <source>
        <dbReference type="EMBL" id="MBN9644220.1"/>
    </source>
</evidence>
<name>A0A939E0J0_9CORY</name>
<dbReference type="InterPro" id="IPR008949">
    <property type="entry name" value="Isoprenoid_synthase_dom_sf"/>
</dbReference>
<dbReference type="CDD" id="cd00683">
    <property type="entry name" value="Trans_IPPS_HH"/>
    <property type="match status" value="1"/>
</dbReference>
<protein>
    <submittedName>
        <fullName evidence="1">Phytoene/squalene synthase family protein</fullName>
    </submittedName>
</protein>
<proteinExistence type="predicted"/>
<dbReference type="RefSeq" id="WP_207278669.1">
    <property type="nucleotide sequence ID" value="NZ_JAFLEQ010000008.1"/>
</dbReference>